<dbReference type="PANTHER" id="PTHR23501:SF87">
    <property type="entry name" value="SIDEROPHORE IRON TRANSPORTER 2"/>
    <property type="match status" value="1"/>
</dbReference>
<feature type="transmembrane region" description="Helical" evidence="6">
    <location>
        <begin position="275"/>
        <end position="295"/>
    </location>
</feature>
<dbReference type="GO" id="GO:0022857">
    <property type="term" value="F:transmembrane transporter activity"/>
    <property type="evidence" value="ECO:0007669"/>
    <property type="project" value="InterPro"/>
</dbReference>
<evidence type="ECO:0000256" key="6">
    <source>
        <dbReference type="SAM" id="Phobius"/>
    </source>
</evidence>
<evidence type="ECO:0000313" key="8">
    <source>
        <dbReference type="EMBL" id="KAF7721715.1"/>
    </source>
</evidence>
<dbReference type="Pfam" id="PF07690">
    <property type="entry name" value="MFS_1"/>
    <property type="match status" value="1"/>
</dbReference>
<keyword evidence="2 6" id="KW-0812">Transmembrane</keyword>
<accession>A0A8H7BLI1</accession>
<gene>
    <name evidence="8" type="ORF">EC973_004277</name>
</gene>
<reference evidence="8" key="1">
    <citation type="submission" date="2020-01" db="EMBL/GenBank/DDBJ databases">
        <title>Genome Sequencing of Three Apophysomyces-Like Fungal Strains Confirms a Novel Fungal Genus in the Mucoromycota with divergent Burkholderia-like Endosymbiotic Bacteria.</title>
        <authorList>
            <person name="Stajich J.E."/>
            <person name="Macias A.M."/>
            <person name="Carter-House D."/>
            <person name="Lovett B."/>
            <person name="Kasson L.R."/>
            <person name="Berry K."/>
            <person name="Grigoriev I."/>
            <person name="Chang Y."/>
            <person name="Spatafora J."/>
            <person name="Kasson M.T."/>
        </authorList>
    </citation>
    <scope>NUCLEOTIDE SEQUENCE</scope>
    <source>
        <strain evidence="8">NRRL A-21654</strain>
    </source>
</reference>
<keyword evidence="3 6" id="KW-1133">Transmembrane helix</keyword>
<feature type="transmembrane region" description="Helical" evidence="6">
    <location>
        <begin position="336"/>
        <end position="360"/>
    </location>
</feature>
<organism evidence="8 9">
    <name type="scientific">Apophysomyces ossiformis</name>
    <dbReference type="NCBI Taxonomy" id="679940"/>
    <lineage>
        <taxon>Eukaryota</taxon>
        <taxon>Fungi</taxon>
        <taxon>Fungi incertae sedis</taxon>
        <taxon>Mucoromycota</taxon>
        <taxon>Mucoromycotina</taxon>
        <taxon>Mucoromycetes</taxon>
        <taxon>Mucorales</taxon>
        <taxon>Mucorineae</taxon>
        <taxon>Mucoraceae</taxon>
        <taxon>Apophysomyces</taxon>
    </lineage>
</organism>
<keyword evidence="9" id="KW-1185">Reference proteome</keyword>
<feature type="transmembrane region" description="Helical" evidence="6">
    <location>
        <begin position="139"/>
        <end position="160"/>
    </location>
</feature>
<evidence type="ECO:0000259" key="7">
    <source>
        <dbReference type="PROSITE" id="PS50850"/>
    </source>
</evidence>
<dbReference type="AlphaFoldDB" id="A0A8H7BLI1"/>
<feature type="transmembrane region" description="Helical" evidence="6">
    <location>
        <begin position="301"/>
        <end position="324"/>
    </location>
</feature>
<dbReference type="EMBL" id="JABAYA010000241">
    <property type="protein sequence ID" value="KAF7721715.1"/>
    <property type="molecule type" value="Genomic_DNA"/>
</dbReference>
<dbReference type="Proteomes" id="UP000605846">
    <property type="component" value="Unassembled WGS sequence"/>
</dbReference>
<evidence type="ECO:0000256" key="2">
    <source>
        <dbReference type="ARBA" id="ARBA00022692"/>
    </source>
</evidence>
<evidence type="ECO:0000256" key="1">
    <source>
        <dbReference type="ARBA" id="ARBA00004141"/>
    </source>
</evidence>
<evidence type="ECO:0000256" key="5">
    <source>
        <dbReference type="SAM" id="MobiDB-lite"/>
    </source>
</evidence>
<dbReference type="SUPFAM" id="SSF103473">
    <property type="entry name" value="MFS general substrate transporter"/>
    <property type="match status" value="1"/>
</dbReference>
<feature type="transmembrane region" description="Helical" evidence="6">
    <location>
        <begin position="209"/>
        <end position="229"/>
    </location>
</feature>
<evidence type="ECO:0000256" key="3">
    <source>
        <dbReference type="ARBA" id="ARBA00022989"/>
    </source>
</evidence>
<evidence type="ECO:0000313" key="9">
    <source>
        <dbReference type="Proteomes" id="UP000605846"/>
    </source>
</evidence>
<name>A0A8H7BLI1_9FUNG</name>
<dbReference type="OrthoDB" id="4078873at2759"/>
<dbReference type="InterPro" id="IPR020846">
    <property type="entry name" value="MFS_dom"/>
</dbReference>
<dbReference type="InterPro" id="IPR036259">
    <property type="entry name" value="MFS_trans_sf"/>
</dbReference>
<feature type="transmembrane region" description="Helical" evidence="6">
    <location>
        <begin position="74"/>
        <end position="97"/>
    </location>
</feature>
<protein>
    <recommendedName>
        <fullName evidence="7">Major facilitator superfamily (MFS) profile domain-containing protein</fullName>
    </recommendedName>
</protein>
<dbReference type="PANTHER" id="PTHR23501">
    <property type="entry name" value="MAJOR FACILITATOR SUPERFAMILY"/>
    <property type="match status" value="1"/>
</dbReference>
<comment type="subcellular location">
    <subcellularLocation>
        <location evidence="1">Membrane</location>
        <topology evidence="1">Multi-pass membrane protein</topology>
    </subcellularLocation>
</comment>
<feature type="compositionally biased region" description="Basic and acidic residues" evidence="5">
    <location>
        <begin position="451"/>
        <end position="463"/>
    </location>
</feature>
<evidence type="ECO:0000256" key="4">
    <source>
        <dbReference type="ARBA" id="ARBA00023136"/>
    </source>
</evidence>
<feature type="transmembrane region" description="Helical" evidence="6">
    <location>
        <begin position="15"/>
        <end position="34"/>
    </location>
</feature>
<dbReference type="Gene3D" id="1.20.1250.20">
    <property type="entry name" value="MFS general substrate transporter like domains"/>
    <property type="match status" value="2"/>
</dbReference>
<feature type="transmembrane region" description="Helical" evidence="6">
    <location>
        <begin position="166"/>
        <end position="188"/>
    </location>
</feature>
<feature type="transmembrane region" description="Helical" evidence="6">
    <location>
        <begin position="46"/>
        <end position="68"/>
    </location>
</feature>
<dbReference type="InterPro" id="IPR011701">
    <property type="entry name" value="MFS"/>
</dbReference>
<feature type="transmembrane region" description="Helical" evidence="6">
    <location>
        <begin position="409"/>
        <end position="428"/>
    </location>
</feature>
<comment type="caution">
    <text evidence="8">The sequence shown here is derived from an EMBL/GenBank/DDBJ whole genome shotgun (WGS) entry which is preliminary data.</text>
</comment>
<feature type="transmembrane region" description="Helical" evidence="6">
    <location>
        <begin position="249"/>
        <end position="266"/>
    </location>
</feature>
<feature type="domain" description="Major facilitator superfamily (MFS) profile" evidence="7">
    <location>
        <begin position="1"/>
        <end position="429"/>
    </location>
</feature>
<feature type="region of interest" description="Disordered" evidence="5">
    <location>
        <begin position="443"/>
        <end position="474"/>
    </location>
</feature>
<sequence>MATARNYDTLIGGKVIYGLGKSGCLIVAPILIGDMTDIVNRGLMQALYNIPSIFSMLVAPIVAGALLAQNQWRWAYGINSILLFVTSAPLIFSLWNVDFKARRLLKSEAEQEKDHEEEEKDNKESFYEKVVWILNEVDMIGSIFLIAGLCLILLPCVLANTRWGGWGSPITIGTLVAGLVSWILFALWEWKGARKPIIPATKWESRTPLWSTLSLMTLRWIAASNWQYLLTYFQVSRKVSPAKATYLERSFSVLFVVMELIVGYLMKRYRVWRPFVWVGTALTLIGVGLMIPARLPTSSDAFVVMSQAIAGIGAGMIQIPLLVAAQSSVPHNDLSIVTALYQMGGSLGSAIGSTMAGAVWNAMLPGQMEKYVPGEYDYEKIVRDIRYALSLPVDQYNGVVTAYGEVQRVLSIISVCVASLTFFFSLPIRSFGLDESEEDRIKANAKKSRANAKDEDSSTKYDLETLDSMQKPKN</sequence>
<keyword evidence="4 6" id="KW-0472">Membrane</keyword>
<proteinExistence type="predicted"/>
<dbReference type="GO" id="GO:0005886">
    <property type="term" value="C:plasma membrane"/>
    <property type="evidence" value="ECO:0007669"/>
    <property type="project" value="TreeGrafter"/>
</dbReference>
<dbReference type="PROSITE" id="PS50850">
    <property type="entry name" value="MFS"/>
    <property type="match status" value="1"/>
</dbReference>